<dbReference type="AlphaFoldDB" id="A0A0K6HA66"/>
<organism evidence="1 2">
    <name type="scientific">Pseudidiomarina woesei</name>
    <dbReference type="NCBI Taxonomy" id="1381080"/>
    <lineage>
        <taxon>Bacteria</taxon>
        <taxon>Pseudomonadati</taxon>
        <taxon>Pseudomonadota</taxon>
        <taxon>Gammaproteobacteria</taxon>
        <taxon>Alteromonadales</taxon>
        <taxon>Idiomarinaceae</taxon>
        <taxon>Pseudidiomarina</taxon>
    </lineage>
</organism>
<gene>
    <name evidence="1" type="ORF">Ga0061064_1969</name>
</gene>
<dbReference type="Proteomes" id="UP000182598">
    <property type="component" value="Unassembled WGS sequence"/>
</dbReference>
<reference evidence="2" key="1">
    <citation type="submission" date="2015-08" db="EMBL/GenBank/DDBJ databases">
        <authorList>
            <person name="Varghese N."/>
        </authorList>
    </citation>
    <scope>NUCLEOTIDE SEQUENCE [LARGE SCALE GENOMIC DNA]</scope>
    <source>
        <strain evidence="2">DSM 27808</strain>
    </source>
</reference>
<dbReference type="EMBL" id="CYHB01000007">
    <property type="protein sequence ID" value="CUA87869.1"/>
    <property type="molecule type" value="Genomic_DNA"/>
</dbReference>
<accession>A0A0K6HA66</accession>
<evidence type="ECO:0000313" key="2">
    <source>
        <dbReference type="Proteomes" id="UP000182598"/>
    </source>
</evidence>
<protein>
    <recommendedName>
        <fullName evidence="3">DUF262 domain-containing protein</fullName>
    </recommendedName>
</protein>
<sequence>MSALHVLEDTNKNSFSIMFTMNIDDYLALVDQAYKDSGGVEGQRAPLKTKTGQRIRKRMVLDIIEGAVLPPLVLGATLTPDQVGLARKIDSDADGIDLLHQLEDISIIDGMQRTTALKEALKLAQDEFTDKVTDIRTRKIRVELWVAESVNSLIYRMLVLNTGQVPWDMKRQLQTIYKSILKEIRASVDDINVLGLEQGQRRTQGGQFQGDKLIEFFLSFTSRKTAIDLKEKVAEDFARMDATEATSSSRFLRDFIICVQLLVNLDHAFSRANNTKEELSDSRIKSGKDVFKSFPAGLGFFAAAATKIYGKPGYHLDDDITKRNLEVIVDNVDGLVTRLTQMSPEDVRDFLDLDTLNEKLSRKTSKVGAFEREFFQTAFSELITEGNHLPNMSPCWEAYY</sequence>
<proteinExistence type="predicted"/>
<evidence type="ECO:0000313" key="1">
    <source>
        <dbReference type="EMBL" id="CUA87869.1"/>
    </source>
</evidence>
<dbReference type="OrthoDB" id="5077820at2"/>
<dbReference type="RefSeq" id="WP_055439619.1">
    <property type="nucleotide sequence ID" value="NZ_CYHB01000007.1"/>
</dbReference>
<evidence type="ECO:0008006" key="3">
    <source>
        <dbReference type="Google" id="ProtNLM"/>
    </source>
</evidence>
<keyword evidence="2" id="KW-1185">Reference proteome</keyword>
<name>A0A0K6HA66_9GAMM</name>